<keyword evidence="3" id="KW-1185">Reference proteome</keyword>
<organism evidence="2 3">
    <name type="scientific">Streptomyces sudanensis</name>
    <dbReference type="NCBI Taxonomy" id="436397"/>
    <lineage>
        <taxon>Bacteria</taxon>
        <taxon>Bacillati</taxon>
        <taxon>Actinomycetota</taxon>
        <taxon>Actinomycetes</taxon>
        <taxon>Kitasatosporales</taxon>
        <taxon>Streptomycetaceae</taxon>
        <taxon>Streptomyces</taxon>
    </lineage>
</organism>
<gene>
    <name evidence="2" type="ORF">MW084_19110</name>
</gene>
<dbReference type="Pfam" id="PF19650">
    <property type="entry name" value="DUF6153"/>
    <property type="match status" value="1"/>
</dbReference>
<protein>
    <submittedName>
        <fullName evidence="2">DUF6153 family protein</fullName>
    </submittedName>
</protein>
<dbReference type="EMBL" id="CP095474">
    <property type="protein sequence ID" value="URN17701.1"/>
    <property type="molecule type" value="Genomic_DNA"/>
</dbReference>
<evidence type="ECO:0000313" key="2">
    <source>
        <dbReference type="EMBL" id="URN17701.1"/>
    </source>
</evidence>
<feature type="compositionally biased region" description="Basic and acidic residues" evidence="1">
    <location>
        <begin position="72"/>
        <end position="81"/>
    </location>
</feature>
<accession>A0ABY4TJ70</accession>
<feature type="compositionally biased region" description="Low complexity" evidence="1">
    <location>
        <begin position="85"/>
        <end position="94"/>
    </location>
</feature>
<evidence type="ECO:0000256" key="1">
    <source>
        <dbReference type="SAM" id="MobiDB-lite"/>
    </source>
</evidence>
<reference evidence="2" key="1">
    <citation type="submission" date="2022-04" db="EMBL/GenBank/DDBJ databases">
        <title>Systematic whole-genome sequencing reveals an unexpected diversity among actinomycetoma pathogens and provides insights into their antibacterial susceptibilities.</title>
        <authorList>
            <person name="Watson A.K."/>
            <person name="Kepplinger B."/>
            <person name="Bakhiet S.M."/>
            <person name="Mhmoud N.A."/>
            <person name="Chapman J."/>
            <person name="Allenby N."/>
            <person name="Mickiewicz K."/>
            <person name="Goodfellow M."/>
            <person name="Fahal A.H."/>
            <person name="Errington J."/>
        </authorList>
    </citation>
    <scope>NUCLEOTIDE SEQUENCE</scope>
    <source>
        <strain evidence="2">SD 504</strain>
    </source>
</reference>
<sequence>MIVGTGSGRRLAGRPFVLLVAVVLAGLLGMHALGPDGARVTPALGHERAAAEATAAPGHDRAAAEGCSHTDGTPDHSDHADGTCAAAGTASAYAPPAPARDLTEEFRSSVPVAPAMAPAGSDRAPPDLSELQLLRI</sequence>
<proteinExistence type="predicted"/>
<dbReference type="Proteomes" id="UP001056383">
    <property type="component" value="Chromosome"/>
</dbReference>
<dbReference type="RefSeq" id="WP_010470723.1">
    <property type="nucleotide sequence ID" value="NZ_CP095474.1"/>
</dbReference>
<dbReference type="InterPro" id="IPR046151">
    <property type="entry name" value="DUF6153"/>
</dbReference>
<evidence type="ECO:0000313" key="3">
    <source>
        <dbReference type="Proteomes" id="UP001056383"/>
    </source>
</evidence>
<feature type="compositionally biased region" description="Low complexity" evidence="1">
    <location>
        <begin position="110"/>
        <end position="119"/>
    </location>
</feature>
<feature type="region of interest" description="Disordered" evidence="1">
    <location>
        <begin position="36"/>
        <end position="136"/>
    </location>
</feature>
<name>A0ABY4TJ70_9ACTN</name>